<evidence type="ECO:0000256" key="1">
    <source>
        <dbReference type="ARBA" id="ARBA00023015"/>
    </source>
</evidence>
<feature type="compositionally biased region" description="Low complexity" evidence="5">
    <location>
        <begin position="171"/>
        <end position="182"/>
    </location>
</feature>
<dbReference type="GO" id="GO:0003700">
    <property type="term" value="F:DNA-binding transcription factor activity"/>
    <property type="evidence" value="ECO:0007669"/>
    <property type="project" value="TreeGrafter"/>
</dbReference>
<dbReference type="SUPFAM" id="SSF46689">
    <property type="entry name" value="Homeodomain-like"/>
    <property type="match status" value="1"/>
</dbReference>
<dbReference type="InterPro" id="IPR009057">
    <property type="entry name" value="Homeodomain-like_sf"/>
</dbReference>
<dbReference type="EMBL" id="QURH01000034">
    <property type="protein sequence ID" value="RFU43296.1"/>
    <property type="molecule type" value="Genomic_DNA"/>
</dbReference>
<keyword evidence="8" id="KW-1185">Reference proteome</keyword>
<evidence type="ECO:0000313" key="7">
    <source>
        <dbReference type="EMBL" id="RFU43296.1"/>
    </source>
</evidence>
<comment type="caution">
    <text evidence="7">The sequence shown here is derived from an EMBL/GenBank/DDBJ whole genome shotgun (WGS) entry which is preliminary data.</text>
</comment>
<evidence type="ECO:0000256" key="4">
    <source>
        <dbReference type="PROSITE-ProRule" id="PRU00335"/>
    </source>
</evidence>
<dbReference type="Pfam" id="PF00440">
    <property type="entry name" value="TetR_N"/>
    <property type="match status" value="1"/>
</dbReference>
<keyword evidence="3" id="KW-0804">Transcription</keyword>
<proteinExistence type="predicted"/>
<sequence>MTAETEGVRARKKRRTRLAISHAATRLFLERGFERVTIAEIAEAAGVAKMTVTNYFPRKEDLALDIHAEFVSWPAATVRGRAPGESALAALRRAYLDAVGRRAAVAGFSGEPFARMLLGSPTLVARIRELHEEREHALAEALDEAQGEEPSGTPGEGTSEAQGEGASETPGAGASEAPAAGGAQVGGDRPGLLPRLAAAQLGGVHRVLFDEALRRTADGRTHEEIAAELTRGAARAFDLLEPSLGGYAVRADG</sequence>
<keyword evidence="2 4" id="KW-0238">DNA-binding</keyword>
<reference evidence="7 8" key="1">
    <citation type="submission" date="2018-08" db="EMBL/GenBank/DDBJ databases">
        <title>Actinomadura jelena sp. nov., a novel Actinomycete isolated from soil in Chad.</title>
        <authorList>
            <person name="Shi L."/>
        </authorList>
    </citation>
    <scope>NUCLEOTIDE SEQUENCE [LARGE SCALE GENOMIC DNA]</scope>
    <source>
        <strain evidence="7 8">NEAU-G17</strain>
    </source>
</reference>
<dbReference type="OrthoDB" id="155497at2"/>
<dbReference type="Gene3D" id="1.10.357.10">
    <property type="entry name" value="Tetracycline Repressor, domain 2"/>
    <property type="match status" value="1"/>
</dbReference>
<protein>
    <submittedName>
        <fullName evidence="7">TetR family transcriptional regulator</fullName>
    </submittedName>
</protein>
<dbReference type="RefSeq" id="WP_117355774.1">
    <property type="nucleotide sequence ID" value="NZ_QURH01000034.1"/>
</dbReference>
<evidence type="ECO:0000313" key="8">
    <source>
        <dbReference type="Proteomes" id="UP000261811"/>
    </source>
</evidence>
<dbReference type="InterPro" id="IPR001647">
    <property type="entry name" value="HTH_TetR"/>
</dbReference>
<feature type="DNA-binding region" description="H-T-H motif" evidence="4">
    <location>
        <begin position="37"/>
        <end position="56"/>
    </location>
</feature>
<feature type="compositionally biased region" description="Low complexity" evidence="5">
    <location>
        <begin position="148"/>
        <end position="160"/>
    </location>
</feature>
<dbReference type="Proteomes" id="UP000261811">
    <property type="component" value="Unassembled WGS sequence"/>
</dbReference>
<evidence type="ECO:0000256" key="2">
    <source>
        <dbReference type="ARBA" id="ARBA00023125"/>
    </source>
</evidence>
<dbReference type="PANTHER" id="PTHR30055">
    <property type="entry name" value="HTH-TYPE TRANSCRIPTIONAL REGULATOR RUTR"/>
    <property type="match status" value="1"/>
</dbReference>
<gene>
    <name evidence="7" type="ORF">DZF91_01800</name>
</gene>
<keyword evidence="1" id="KW-0805">Transcription regulation</keyword>
<feature type="domain" description="HTH tetR-type" evidence="6">
    <location>
        <begin position="14"/>
        <end position="74"/>
    </location>
</feature>
<dbReference type="GO" id="GO:0000976">
    <property type="term" value="F:transcription cis-regulatory region binding"/>
    <property type="evidence" value="ECO:0007669"/>
    <property type="project" value="TreeGrafter"/>
</dbReference>
<name>A0A372JU13_9ACTN</name>
<dbReference type="AlphaFoldDB" id="A0A372JU13"/>
<accession>A0A372JU13</accession>
<evidence type="ECO:0000259" key="6">
    <source>
        <dbReference type="PROSITE" id="PS50977"/>
    </source>
</evidence>
<feature type="region of interest" description="Disordered" evidence="5">
    <location>
        <begin position="141"/>
        <end position="188"/>
    </location>
</feature>
<dbReference type="PRINTS" id="PR00455">
    <property type="entry name" value="HTHTETR"/>
</dbReference>
<organism evidence="7 8">
    <name type="scientific">Actinomadura logoneensis</name>
    <dbReference type="NCBI Taxonomy" id="2293572"/>
    <lineage>
        <taxon>Bacteria</taxon>
        <taxon>Bacillati</taxon>
        <taxon>Actinomycetota</taxon>
        <taxon>Actinomycetes</taxon>
        <taxon>Streptosporangiales</taxon>
        <taxon>Thermomonosporaceae</taxon>
        <taxon>Actinomadura</taxon>
    </lineage>
</organism>
<dbReference type="PROSITE" id="PS50977">
    <property type="entry name" value="HTH_TETR_2"/>
    <property type="match status" value="1"/>
</dbReference>
<evidence type="ECO:0000256" key="5">
    <source>
        <dbReference type="SAM" id="MobiDB-lite"/>
    </source>
</evidence>
<dbReference type="PANTHER" id="PTHR30055:SF234">
    <property type="entry name" value="HTH-TYPE TRANSCRIPTIONAL REGULATOR BETI"/>
    <property type="match status" value="1"/>
</dbReference>
<evidence type="ECO:0000256" key="3">
    <source>
        <dbReference type="ARBA" id="ARBA00023163"/>
    </source>
</evidence>
<dbReference type="InterPro" id="IPR050109">
    <property type="entry name" value="HTH-type_TetR-like_transc_reg"/>
</dbReference>
<dbReference type="Gene3D" id="1.10.10.60">
    <property type="entry name" value="Homeodomain-like"/>
    <property type="match status" value="1"/>
</dbReference>